<comment type="similarity">
    <text evidence="5">Belongs to the GcvP family. C-terminal subunit subfamily.</text>
</comment>
<accession>A0AAF0IAR7</accession>
<sequence>MTAKNSYRQAKWSEPLLFELSREGRVGYSLPDLDEEIEREVGDYEKIIPANMVRKTPPSLPEVSEITVVRHFTRLSQMNWGVDSGIYPLGSCTMKYNPRINEVLTNMMELTNLHPYQPVETVQGILEILYKLQKWFAEITGTAAVSLQPAAGAHGEFLGVLLMRAYHKYNGELDKRREMIIPDSAHGTNPASARMGGFEVIVVPSDENGLVDMEALKSSVSDKTAGLMLTNPNTLGLFEKNIVEIAKIIHEAGALLYYDGANLNPILGKVRPGDMGFDIVHMNTHKTFSTPHGGGGPGAGPVGVCEKLAKFLPVPIVDYDGSKYYLNYDLPYSIGKIKGFYGNIAVLVRAYCYILAMGFDGLKEAAELSVLNANYLKARIEKIRGLSLKYAPQTPRKHEVVFSASPLLKDTGVAALDIAKNLLDSGVHAPTNYFPLIVSEALMIEPTETEPKEELDKFVDSLQRIVTEAYSKPEEVKKAPLRTSVRRLDEVKAAHPQTMALTYRMYLKTRDVKSDI</sequence>
<feature type="domain" description="Glycine dehydrogenase C-terminal" evidence="7">
    <location>
        <begin position="365"/>
        <end position="470"/>
    </location>
</feature>
<feature type="modified residue" description="N6-(pyridoxal phosphate)lysine" evidence="5">
    <location>
        <position position="286"/>
    </location>
</feature>
<dbReference type="GO" id="GO:0005829">
    <property type="term" value="C:cytosol"/>
    <property type="evidence" value="ECO:0007669"/>
    <property type="project" value="TreeGrafter"/>
</dbReference>
<dbReference type="SUPFAM" id="SSF53383">
    <property type="entry name" value="PLP-dependent transferases"/>
    <property type="match status" value="1"/>
</dbReference>
<dbReference type="InterPro" id="IPR015422">
    <property type="entry name" value="PyrdxlP-dep_Trfase_small"/>
</dbReference>
<comment type="function">
    <text evidence="5">The glycine cleavage system catalyzes the degradation of glycine. The P protein binds the alpha-amino group of glycine through its pyridoxal phosphate cofactor; CO(2) is released and the remaining methylamine moiety is then transferred to the lipoamide cofactor of the H protein.</text>
</comment>
<evidence type="ECO:0000256" key="4">
    <source>
        <dbReference type="ARBA" id="ARBA00049026"/>
    </source>
</evidence>
<dbReference type="GO" id="GO:0030170">
    <property type="term" value="F:pyridoxal phosphate binding"/>
    <property type="evidence" value="ECO:0007669"/>
    <property type="project" value="TreeGrafter"/>
</dbReference>
<dbReference type="EMBL" id="CP091871">
    <property type="protein sequence ID" value="WEU39761.1"/>
    <property type="molecule type" value="Genomic_DNA"/>
</dbReference>
<keyword evidence="2 5" id="KW-0663">Pyridoxal phosphate</keyword>
<dbReference type="GO" id="GO:0019464">
    <property type="term" value="P:glycine decarboxylation via glycine cleavage system"/>
    <property type="evidence" value="ECO:0007669"/>
    <property type="project" value="UniProtKB-UniRule"/>
</dbReference>
<dbReference type="NCBIfam" id="NF003346">
    <property type="entry name" value="PRK04366.1"/>
    <property type="match status" value="1"/>
</dbReference>
<dbReference type="InterPro" id="IPR023012">
    <property type="entry name" value="GcvPB"/>
</dbReference>
<proteinExistence type="inferred from homology"/>
<evidence type="ECO:0000256" key="1">
    <source>
        <dbReference type="ARBA" id="ARBA00001933"/>
    </source>
</evidence>
<organism evidence="8 9">
    <name type="scientific">Odinarchaeota yellowstonii (strain LCB_4)</name>
    <dbReference type="NCBI Taxonomy" id="1841599"/>
    <lineage>
        <taxon>Archaea</taxon>
        <taxon>Promethearchaeati</taxon>
        <taxon>Candidatus Odinarchaeota</taxon>
        <taxon>Candidatus Odinarchaeia</taxon>
        <taxon>Candidatus Odinarchaeales</taxon>
        <taxon>Candidatus Odinarchaeaceae</taxon>
        <taxon>Candidatus Odinarchaeum</taxon>
    </lineage>
</organism>
<dbReference type="PANTHER" id="PTHR11773:SF1">
    <property type="entry name" value="GLYCINE DEHYDROGENASE (DECARBOXYLATING), MITOCHONDRIAL"/>
    <property type="match status" value="1"/>
</dbReference>
<dbReference type="GO" id="GO:0004375">
    <property type="term" value="F:glycine dehydrogenase (decarboxylating) activity"/>
    <property type="evidence" value="ECO:0007669"/>
    <property type="project" value="UniProtKB-EC"/>
</dbReference>
<dbReference type="KEGG" id="oyw:OdinLCB4_004585"/>
<dbReference type="HAMAP" id="MF_00713">
    <property type="entry name" value="GcvPB"/>
    <property type="match status" value="1"/>
</dbReference>
<dbReference type="GO" id="GO:0016594">
    <property type="term" value="F:glycine binding"/>
    <property type="evidence" value="ECO:0007669"/>
    <property type="project" value="TreeGrafter"/>
</dbReference>
<evidence type="ECO:0000256" key="2">
    <source>
        <dbReference type="ARBA" id="ARBA00022898"/>
    </source>
</evidence>
<comment type="catalytic activity">
    <reaction evidence="4 5">
        <text>N(6)-[(R)-lipoyl]-L-lysyl-[glycine-cleavage complex H protein] + glycine + H(+) = N(6)-[(R)-S(8)-aminomethyldihydrolipoyl]-L-lysyl-[glycine-cleavage complex H protein] + CO2</text>
        <dbReference type="Rhea" id="RHEA:24304"/>
        <dbReference type="Rhea" id="RHEA-COMP:10494"/>
        <dbReference type="Rhea" id="RHEA-COMP:10495"/>
        <dbReference type="ChEBI" id="CHEBI:15378"/>
        <dbReference type="ChEBI" id="CHEBI:16526"/>
        <dbReference type="ChEBI" id="CHEBI:57305"/>
        <dbReference type="ChEBI" id="CHEBI:83099"/>
        <dbReference type="ChEBI" id="CHEBI:83143"/>
        <dbReference type="EC" id="1.4.4.2"/>
    </reaction>
</comment>
<dbReference type="InterPro" id="IPR015424">
    <property type="entry name" value="PyrdxlP-dep_Trfase"/>
</dbReference>
<evidence type="ECO:0000313" key="8">
    <source>
        <dbReference type="EMBL" id="WEU39761.1"/>
    </source>
</evidence>
<dbReference type="Pfam" id="PF02347">
    <property type="entry name" value="GDC-P"/>
    <property type="match status" value="1"/>
</dbReference>
<evidence type="ECO:0000256" key="3">
    <source>
        <dbReference type="ARBA" id="ARBA00023002"/>
    </source>
</evidence>
<gene>
    <name evidence="5 8" type="primary">gcvPB</name>
    <name evidence="8" type="ORF">OdinLCB4_004585</name>
</gene>
<comment type="subunit">
    <text evidence="5">The glycine cleavage system is composed of four proteins: P, T, L and H. In this organism, the P 'protein' is a heterodimer of two subunits.</text>
</comment>
<dbReference type="InterPro" id="IPR020581">
    <property type="entry name" value="GDC_P"/>
</dbReference>
<dbReference type="EC" id="1.4.4.2" evidence="5"/>
<dbReference type="Pfam" id="PF21478">
    <property type="entry name" value="GcvP2_C"/>
    <property type="match status" value="1"/>
</dbReference>
<dbReference type="InterPro" id="IPR049315">
    <property type="entry name" value="GDC-P_N"/>
</dbReference>
<dbReference type="Gene3D" id="3.90.1150.10">
    <property type="entry name" value="Aspartate Aminotransferase, domain 1"/>
    <property type="match status" value="1"/>
</dbReference>
<comment type="cofactor">
    <cofactor evidence="1 5">
        <name>pyridoxal 5'-phosphate</name>
        <dbReference type="ChEBI" id="CHEBI:597326"/>
    </cofactor>
</comment>
<protein>
    <recommendedName>
        <fullName evidence="5">Probable glycine dehydrogenase (decarboxylating) subunit 2</fullName>
        <ecNumber evidence="5">1.4.4.2</ecNumber>
    </recommendedName>
    <alternativeName>
        <fullName evidence="5">Glycine cleavage system P-protein subunit 2</fullName>
    </alternativeName>
    <alternativeName>
        <fullName evidence="5">Glycine decarboxylase subunit 2</fullName>
    </alternativeName>
    <alternativeName>
        <fullName evidence="5">Glycine dehydrogenase (aminomethyl-transferring) subunit 2</fullName>
    </alternativeName>
</protein>
<dbReference type="InterPro" id="IPR015421">
    <property type="entry name" value="PyrdxlP-dep_Trfase_major"/>
</dbReference>
<reference evidence="8" key="1">
    <citation type="journal article" date="2017" name="Nature">
        <title>Asgard archaea illuminate the origin of eukaryotic cellular complexity.</title>
        <authorList>
            <person name="Zaremba-Niedzwiedzka K."/>
            <person name="Caceres E.F."/>
            <person name="Saw J.H."/>
            <person name="Backstrom D."/>
            <person name="Juzokaite L."/>
            <person name="Vancaester E."/>
            <person name="Seitz K.W."/>
            <person name="Anantharaman K."/>
            <person name="Starnawski P."/>
            <person name="Kjeldsen K.U."/>
            <person name="Scott M.B."/>
            <person name="Nunoura T."/>
            <person name="Banfield J.F."/>
            <person name="Schramm A."/>
            <person name="Baker B.J."/>
            <person name="Spang A."/>
            <person name="Ettema T.J.G."/>
        </authorList>
    </citation>
    <scope>NUCLEOTIDE SEQUENCE</scope>
    <source>
        <strain evidence="8">LCB_4</strain>
    </source>
</reference>
<dbReference type="FunFam" id="3.90.1150.10:FF:000014">
    <property type="entry name" value="Probable glycine dehydrogenase (decarboxylating) subunit 2"/>
    <property type="match status" value="1"/>
</dbReference>
<dbReference type="GO" id="GO:0005960">
    <property type="term" value="C:glycine cleavage complex"/>
    <property type="evidence" value="ECO:0007669"/>
    <property type="project" value="TreeGrafter"/>
</dbReference>
<dbReference type="AlphaFoldDB" id="A0AAF0IAR7"/>
<evidence type="ECO:0000259" key="7">
    <source>
        <dbReference type="Pfam" id="PF21478"/>
    </source>
</evidence>
<evidence type="ECO:0000256" key="5">
    <source>
        <dbReference type="HAMAP-Rule" id="MF_00713"/>
    </source>
</evidence>
<dbReference type="Gene3D" id="6.20.440.10">
    <property type="match status" value="1"/>
</dbReference>
<name>A0AAF0IAR7_ODILC</name>
<feature type="domain" description="Glycine cleavage system P-protein N-terminal" evidence="6">
    <location>
        <begin position="45"/>
        <end position="317"/>
    </location>
</feature>
<reference evidence="8" key="2">
    <citation type="journal article" date="2022" name="Nat. Microbiol.">
        <title>A closed Candidatus Odinarchaeum chromosome exposes Asgard archaeal viruses.</title>
        <authorList>
            <person name="Tamarit D."/>
            <person name="Caceres E.F."/>
            <person name="Krupovic M."/>
            <person name="Nijland R."/>
            <person name="Eme L."/>
            <person name="Robinson N.P."/>
            <person name="Ettema T.J.G."/>
        </authorList>
    </citation>
    <scope>NUCLEOTIDE SEQUENCE</scope>
    <source>
        <strain evidence="8">LCB_4</strain>
    </source>
</reference>
<dbReference type="InterPro" id="IPR049316">
    <property type="entry name" value="GDC-P_C"/>
</dbReference>
<evidence type="ECO:0000259" key="6">
    <source>
        <dbReference type="Pfam" id="PF02347"/>
    </source>
</evidence>
<keyword evidence="3 5" id="KW-0560">Oxidoreductase</keyword>
<dbReference type="Gene3D" id="3.40.640.10">
    <property type="entry name" value="Type I PLP-dependent aspartate aminotransferase-like (Major domain)"/>
    <property type="match status" value="1"/>
</dbReference>
<dbReference type="PANTHER" id="PTHR11773">
    <property type="entry name" value="GLYCINE DEHYDROGENASE, DECARBOXYLATING"/>
    <property type="match status" value="1"/>
</dbReference>
<evidence type="ECO:0000313" key="9">
    <source>
        <dbReference type="Proteomes" id="UP000186851"/>
    </source>
</evidence>
<dbReference type="FunFam" id="3.40.640.10:FF:000034">
    <property type="entry name" value="Probable glycine dehydrogenase (decarboxylating) subunit 2"/>
    <property type="match status" value="1"/>
</dbReference>
<dbReference type="Proteomes" id="UP000186851">
    <property type="component" value="Chromosome"/>
</dbReference>